<dbReference type="GO" id="GO:0055085">
    <property type="term" value="P:transmembrane transport"/>
    <property type="evidence" value="ECO:0007669"/>
    <property type="project" value="InterPro"/>
</dbReference>
<dbReference type="InterPro" id="IPR000515">
    <property type="entry name" value="MetI-like"/>
</dbReference>
<sequence>MNPFTKRFMQNKTIVVCGIILALIALAAMFAPLIAPHDPTEMFQENRLESSSSNFLFGTDQFGRDLLSRIIYGARVSLIVGISSVLISVVFGTIFGLVAGYFGRWLDSVIMRCMDILFAFPEILLALAIVAALGPGTWNTILAIGIVNIPIFTRTVRGAVLSVKNLEYVESARAIGAKTGRILFLEIFPNVTAPLLVQGSLAISGAILTESALSFLGLGIQPPDPSWGGMISEARRYMELAPGMIVWPSVAMTITILAFNLFGDAIRDILDPRHRGK</sequence>
<comment type="similarity">
    <text evidence="7">Belongs to the binding-protein-dependent transport system permease family.</text>
</comment>
<dbReference type="EMBL" id="JAFBEB010000013">
    <property type="protein sequence ID" value="MBM7591656.1"/>
    <property type="molecule type" value="Genomic_DNA"/>
</dbReference>
<name>A0A938Y1K8_9BACL</name>
<dbReference type="InterPro" id="IPR035906">
    <property type="entry name" value="MetI-like_sf"/>
</dbReference>
<evidence type="ECO:0000313" key="10">
    <source>
        <dbReference type="Proteomes" id="UP000717624"/>
    </source>
</evidence>
<dbReference type="PROSITE" id="PS50928">
    <property type="entry name" value="ABC_TM1"/>
    <property type="match status" value="1"/>
</dbReference>
<feature type="transmembrane region" description="Helical" evidence="7">
    <location>
        <begin position="12"/>
        <end position="35"/>
    </location>
</feature>
<feature type="transmembrane region" description="Helical" evidence="7">
    <location>
        <begin position="76"/>
        <end position="102"/>
    </location>
</feature>
<dbReference type="AlphaFoldDB" id="A0A938Y1K8"/>
<evidence type="ECO:0000256" key="2">
    <source>
        <dbReference type="ARBA" id="ARBA00022448"/>
    </source>
</evidence>
<keyword evidence="2 7" id="KW-0813">Transport</keyword>
<evidence type="ECO:0000256" key="7">
    <source>
        <dbReference type="RuleBase" id="RU363032"/>
    </source>
</evidence>
<dbReference type="PANTHER" id="PTHR43386">
    <property type="entry name" value="OLIGOPEPTIDE TRANSPORT SYSTEM PERMEASE PROTEIN APPC"/>
    <property type="match status" value="1"/>
</dbReference>
<evidence type="ECO:0000256" key="5">
    <source>
        <dbReference type="ARBA" id="ARBA00022989"/>
    </source>
</evidence>
<dbReference type="Pfam" id="PF00528">
    <property type="entry name" value="BPD_transp_1"/>
    <property type="match status" value="1"/>
</dbReference>
<feature type="domain" description="ABC transmembrane type-1" evidence="8">
    <location>
        <begin position="74"/>
        <end position="263"/>
    </location>
</feature>
<proteinExistence type="inferred from homology"/>
<feature type="transmembrane region" description="Helical" evidence="7">
    <location>
        <begin position="245"/>
        <end position="263"/>
    </location>
</feature>
<comment type="caution">
    <text evidence="9">The sequence shown here is derived from an EMBL/GenBank/DDBJ whole genome shotgun (WGS) entry which is preliminary data.</text>
</comment>
<evidence type="ECO:0000256" key="6">
    <source>
        <dbReference type="ARBA" id="ARBA00023136"/>
    </source>
</evidence>
<keyword evidence="4 7" id="KW-0812">Transmembrane</keyword>
<evidence type="ECO:0000259" key="8">
    <source>
        <dbReference type="PROSITE" id="PS50928"/>
    </source>
</evidence>
<dbReference type="Proteomes" id="UP000717624">
    <property type="component" value="Unassembled WGS sequence"/>
</dbReference>
<keyword evidence="10" id="KW-1185">Reference proteome</keyword>
<dbReference type="CDD" id="cd06261">
    <property type="entry name" value="TM_PBP2"/>
    <property type="match status" value="1"/>
</dbReference>
<dbReference type="Pfam" id="PF12911">
    <property type="entry name" value="OppC_N"/>
    <property type="match status" value="1"/>
</dbReference>
<accession>A0A938Y1K8</accession>
<keyword evidence="6 7" id="KW-0472">Membrane</keyword>
<feature type="transmembrane region" description="Helical" evidence="7">
    <location>
        <begin position="114"/>
        <end position="134"/>
    </location>
</feature>
<evidence type="ECO:0000256" key="1">
    <source>
        <dbReference type="ARBA" id="ARBA00004651"/>
    </source>
</evidence>
<gene>
    <name evidence="9" type="ORF">JOD01_003307</name>
</gene>
<comment type="subcellular location">
    <subcellularLocation>
        <location evidence="1 7">Cell membrane</location>
        <topology evidence="1 7">Multi-pass membrane protein</topology>
    </subcellularLocation>
</comment>
<evidence type="ECO:0000256" key="3">
    <source>
        <dbReference type="ARBA" id="ARBA00022475"/>
    </source>
</evidence>
<dbReference type="Gene3D" id="1.10.3720.10">
    <property type="entry name" value="MetI-like"/>
    <property type="match status" value="1"/>
</dbReference>
<dbReference type="InterPro" id="IPR050366">
    <property type="entry name" value="BP-dependent_transpt_permease"/>
</dbReference>
<keyword evidence="5 7" id="KW-1133">Transmembrane helix</keyword>
<organism evidence="9 10">
    <name type="scientific">Brevibacillus fulvus</name>
    <dbReference type="NCBI Taxonomy" id="1125967"/>
    <lineage>
        <taxon>Bacteria</taxon>
        <taxon>Bacillati</taxon>
        <taxon>Bacillota</taxon>
        <taxon>Bacilli</taxon>
        <taxon>Bacillales</taxon>
        <taxon>Paenibacillaceae</taxon>
        <taxon>Brevibacillus</taxon>
    </lineage>
</organism>
<dbReference type="SUPFAM" id="SSF161098">
    <property type="entry name" value="MetI-like"/>
    <property type="match status" value="1"/>
</dbReference>
<evidence type="ECO:0000256" key="4">
    <source>
        <dbReference type="ARBA" id="ARBA00022692"/>
    </source>
</evidence>
<dbReference type="InterPro" id="IPR025966">
    <property type="entry name" value="OppC_N"/>
</dbReference>
<protein>
    <submittedName>
        <fullName evidence="9">Peptide/nickel transport system permease protein</fullName>
    </submittedName>
</protein>
<dbReference type="PANTHER" id="PTHR43386:SF1">
    <property type="entry name" value="D,D-DIPEPTIDE TRANSPORT SYSTEM PERMEASE PROTEIN DDPC-RELATED"/>
    <property type="match status" value="1"/>
</dbReference>
<keyword evidence="3" id="KW-1003">Cell membrane</keyword>
<dbReference type="GO" id="GO:0005886">
    <property type="term" value="C:plasma membrane"/>
    <property type="evidence" value="ECO:0007669"/>
    <property type="project" value="UniProtKB-SubCell"/>
</dbReference>
<reference evidence="9" key="1">
    <citation type="submission" date="2021-01" db="EMBL/GenBank/DDBJ databases">
        <title>Genomic Encyclopedia of Type Strains, Phase IV (KMG-IV): sequencing the most valuable type-strain genomes for metagenomic binning, comparative biology and taxonomic classification.</title>
        <authorList>
            <person name="Goeker M."/>
        </authorList>
    </citation>
    <scope>NUCLEOTIDE SEQUENCE</scope>
    <source>
        <strain evidence="9">DSM 25523</strain>
    </source>
</reference>
<dbReference type="RefSeq" id="WP_204519344.1">
    <property type="nucleotide sequence ID" value="NZ_BAABIN010000037.1"/>
</dbReference>
<evidence type="ECO:0000313" key="9">
    <source>
        <dbReference type="EMBL" id="MBM7591656.1"/>
    </source>
</evidence>